<organism evidence="6 7">
    <name type="scientific">Arabidopsis arenosa</name>
    <name type="common">Sand rock-cress</name>
    <name type="synonym">Cardaminopsis arenosa</name>
    <dbReference type="NCBI Taxonomy" id="38785"/>
    <lineage>
        <taxon>Eukaryota</taxon>
        <taxon>Viridiplantae</taxon>
        <taxon>Streptophyta</taxon>
        <taxon>Embryophyta</taxon>
        <taxon>Tracheophyta</taxon>
        <taxon>Spermatophyta</taxon>
        <taxon>Magnoliopsida</taxon>
        <taxon>eudicotyledons</taxon>
        <taxon>Gunneridae</taxon>
        <taxon>Pentapetalae</taxon>
        <taxon>rosids</taxon>
        <taxon>malvids</taxon>
        <taxon>Brassicales</taxon>
        <taxon>Brassicaceae</taxon>
        <taxon>Camelineae</taxon>
        <taxon>Arabidopsis</taxon>
    </lineage>
</organism>
<dbReference type="GO" id="GO:0003677">
    <property type="term" value="F:DNA binding"/>
    <property type="evidence" value="ECO:0007669"/>
    <property type="project" value="InterPro"/>
</dbReference>
<dbReference type="Pfam" id="PF01191">
    <property type="entry name" value="RNA_pol_Rpb5_C"/>
    <property type="match status" value="1"/>
</dbReference>
<reference evidence="6" key="1">
    <citation type="submission" date="2021-01" db="EMBL/GenBank/DDBJ databases">
        <authorList>
            <person name="Bezrukov I."/>
        </authorList>
    </citation>
    <scope>NUCLEOTIDE SEQUENCE</scope>
</reference>
<dbReference type="FunFam" id="3.40.1340.10:FF:000001">
    <property type="entry name" value="DNA-directed RNA polymerases I, II, and III subunit RPABC1"/>
    <property type="match status" value="1"/>
</dbReference>
<dbReference type="InterPro" id="IPR035913">
    <property type="entry name" value="RPB5-like_sf"/>
</dbReference>
<dbReference type="GO" id="GO:0006366">
    <property type="term" value="P:transcription by RNA polymerase II"/>
    <property type="evidence" value="ECO:0007669"/>
    <property type="project" value="TreeGrafter"/>
</dbReference>
<evidence type="ECO:0000259" key="5">
    <source>
        <dbReference type="Pfam" id="PF03871"/>
    </source>
</evidence>
<name>A0A8S2BAS0_ARAAE</name>
<comment type="subcellular location">
    <subcellularLocation>
        <location evidence="1">Nucleus</location>
    </subcellularLocation>
</comment>
<protein>
    <submittedName>
        <fullName evidence="6">Uncharacterized protein</fullName>
    </submittedName>
</protein>
<feature type="domain" description="RNA polymerase Rpb5 N-terminal" evidence="5">
    <location>
        <begin position="5"/>
        <end position="91"/>
    </location>
</feature>
<evidence type="ECO:0000259" key="4">
    <source>
        <dbReference type="Pfam" id="PF01191"/>
    </source>
</evidence>
<dbReference type="FunFam" id="3.90.940.20:FF:000001">
    <property type="entry name" value="DNA-directed RNA polymerases I, II, and III subunit RPABC1"/>
    <property type="match status" value="1"/>
</dbReference>
<dbReference type="GO" id="GO:0003899">
    <property type="term" value="F:DNA-directed RNA polymerase activity"/>
    <property type="evidence" value="ECO:0007669"/>
    <property type="project" value="InterPro"/>
</dbReference>
<evidence type="ECO:0000313" key="6">
    <source>
        <dbReference type="EMBL" id="CAE6246560.1"/>
    </source>
</evidence>
<dbReference type="InterPro" id="IPR014381">
    <property type="entry name" value="Arch_Rpo5/euc_Rpb5"/>
</dbReference>
<dbReference type="Gene3D" id="3.40.1340.10">
    <property type="entry name" value="RNA polymerase, Rpb5, N-terminal domain"/>
    <property type="match status" value="1"/>
</dbReference>
<dbReference type="EMBL" id="LR999458">
    <property type="protein sequence ID" value="CAE6246560.1"/>
    <property type="molecule type" value="Genomic_DNA"/>
</dbReference>
<keyword evidence="2" id="KW-0539">Nucleus</keyword>
<feature type="domain" description="RNA polymerase subunit H/Rpb5 C-terminal" evidence="4">
    <location>
        <begin position="141"/>
        <end position="211"/>
    </location>
</feature>
<dbReference type="Proteomes" id="UP000682877">
    <property type="component" value="Chromosome 8"/>
</dbReference>
<dbReference type="GO" id="GO:0042797">
    <property type="term" value="P:tRNA transcription by RNA polymerase III"/>
    <property type="evidence" value="ECO:0007669"/>
    <property type="project" value="TreeGrafter"/>
</dbReference>
<dbReference type="GO" id="GO:0005736">
    <property type="term" value="C:RNA polymerase I complex"/>
    <property type="evidence" value="ECO:0007669"/>
    <property type="project" value="TreeGrafter"/>
</dbReference>
<dbReference type="Gene3D" id="3.90.940.20">
    <property type="entry name" value="RPB5-like RNA polymerase subunit"/>
    <property type="match status" value="1"/>
</dbReference>
<evidence type="ECO:0000256" key="3">
    <source>
        <dbReference type="ARBA" id="ARBA00025765"/>
    </source>
</evidence>
<dbReference type="Pfam" id="PF03871">
    <property type="entry name" value="RNA_pol_Rpb5_N"/>
    <property type="match status" value="1"/>
</dbReference>
<gene>
    <name evidence="6" type="ORF">AARE701A_LOCUS21787</name>
</gene>
<proteinExistence type="inferred from homology"/>
<sequence length="213" mass="24666">MSDLDDEITRLFKVRRTVLQMLRDRGYTIEESDLNLKREEFVQRFCKPMNNMNKVNKEALFVAANKGPNPADKIYVFYPEGPKVGVPVIKKEVAIKMRDDKVPRGIVVVPMAITGPARMAVSELNKILTIEVFEEAELVTNITEHKLINKYYVLDDQAKKELLNMYTVQDTQLPRILVSDPLARYYGLKRGQIVKIRRSDVTSLDYYTYRFAV</sequence>
<dbReference type="InterPro" id="IPR000783">
    <property type="entry name" value="RNA_pol_subH/Rpb5_C"/>
</dbReference>
<dbReference type="GO" id="GO:0005666">
    <property type="term" value="C:RNA polymerase III complex"/>
    <property type="evidence" value="ECO:0007669"/>
    <property type="project" value="TreeGrafter"/>
</dbReference>
<dbReference type="PIRSF" id="PIRSF000747">
    <property type="entry name" value="RPB5"/>
    <property type="match status" value="1"/>
</dbReference>
<dbReference type="GO" id="GO:0005665">
    <property type="term" value="C:RNA polymerase II, core complex"/>
    <property type="evidence" value="ECO:0007669"/>
    <property type="project" value="TreeGrafter"/>
</dbReference>
<dbReference type="PANTHER" id="PTHR10535">
    <property type="entry name" value="DNA-DIRECTED RNA POLYMERASES I, II, AND III SUBUNIT RPABC1"/>
    <property type="match status" value="1"/>
</dbReference>
<evidence type="ECO:0000313" key="7">
    <source>
        <dbReference type="Proteomes" id="UP000682877"/>
    </source>
</evidence>
<dbReference type="GO" id="GO:0006362">
    <property type="term" value="P:transcription elongation by RNA polymerase I"/>
    <property type="evidence" value="ECO:0007669"/>
    <property type="project" value="TreeGrafter"/>
</dbReference>
<accession>A0A8S2BAS0</accession>
<dbReference type="InterPro" id="IPR036710">
    <property type="entry name" value="RNA_pol_Rpb5_N_sf"/>
</dbReference>
<dbReference type="SUPFAM" id="SSF53036">
    <property type="entry name" value="Eukaryotic RPB5 N-terminal domain"/>
    <property type="match status" value="1"/>
</dbReference>
<comment type="similarity">
    <text evidence="3">Belongs to the archaeal Rpo5/eukaryotic RPB5 RNA polymerase subunit family.</text>
</comment>
<evidence type="ECO:0000256" key="2">
    <source>
        <dbReference type="ARBA" id="ARBA00023242"/>
    </source>
</evidence>
<keyword evidence="7" id="KW-1185">Reference proteome</keyword>
<dbReference type="SUPFAM" id="SSF55287">
    <property type="entry name" value="RPB5-like RNA polymerase subunit"/>
    <property type="match status" value="1"/>
</dbReference>
<dbReference type="AlphaFoldDB" id="A0A8S2BAS0"/>
<dbReference type="InterPro" id="IPR005571">
    <property type="entry name" value="RNA_pol_Rpb5_N"/>
</dbReference>
<dbReference type="PANTHER" id="PTHR10535:SF15">
    <property type="entry name" value="DNA-DIRECTED RNA POLYMERASE SUBUNIT 5-LIKE PROTEIN 1"/>
    <property type="match status" value="1"/>
</dbReference>
<evidence type="ECO:0000256" key="1">
    <source>
        <dbReference type="ARBA" id="ARBA00004123"/>
    </source>
</evidence>